<name>A0AB33T2W7_9MYCO</name>
<dbReference type="InterPro" id="IPR007921">
    <property type="entry name" value="CHAP_dom"/>
</dbReference>
<dbReference type="Proteomes" id="UP000038487">
    <property type="component" value="Unassembled WGS sequence"/>
</dbReference>
<organism evidence="2 3">
    <name type="scientific">Mycobacteroides abscessus</name>
    <dbReference type="NCBI Taxonomy" id="36809"/>
    <lineage>
        <taxon>Bacteria</taxon>
        <taxon>Bacillati</taxon>
        <taxon>Actinomycetota</taxon>
        <taxon>Actinomycetes</taxon>
        <taxon>Mycobacteriales</taxon>
        <taxon>Mycobacteriaceae</taxon>
        <taxon>Mycobacteroides</taxon>
    </lineage>
</organism>
<dbReference type="EMBL" id="CSUW01000001">
    <property type="protein sequence ID" value="CPT04568.1"/>
    <property type="molecule type" value="Genomic_DNA"/>
</dbReference>
<protein>
    <recommendedName>
        <fullName evidence="1">Peptidase C51 domain-containing protein</fullName>
    </recommendedName>
</protein>
<dbReference type="Pfam" id="PF05257">
    <property type="entry name" value="CHAP"/>
    <property type="match status" value="1"/>
</dbReference>
<reference evidence="2 3" key="1">
    <citation type="submission" date="2015-03" db="EMBL/GenBank/DDBJ databases">
        <authorList>
            <consortium name="Pathogen Informatics"/>
            <person name="Murphy D."/>
        </authorList>
    </citation>
    <scope>NUCLEOTIDE SEQUENCE [LARGE SCALE GENOMIC DNA]</scope>
    <source>
        <strain evidence="2 3">PAP036</strain>
    </source>
</reference>
<comment type="caution">
    <text evidence="2">The sequence shown here is derived from an EMBL/GenBank/DDBJ whole genome shotgun (WGS) entry which is preliminary data.</text>
</comment>
<sequence>MLPPPVANFRNLDRMRPTTRRFLLLVALVATLVVVGGSAVGVYRSRTATPPFPVVDTVALSPGRAAVVRILGEEYAAQAGMAKYSEGNDEPWCADFTSWVMRASGKPFSNPNSGHWRIPGVLTLTAYLRDAGRYETPSYAPEPGDMVLYDKPSPKGQHVNIVLINDNGTLTTVGGGEGRGVGLSTYVAADDSGITGYGRYE</sequence>
<feature type="domain" description="Peptidase C51" evidence="1">
    <location>
        <begin position="87"/>
        <end position="175"/>
    </location>
</feature>
<accession>A0AB33T2W7</accession>
<evidence type="ECO:0000313" key="3">
    <source>
        <dbReference type="Proteomes" id="UP000038487"/>
    </source>
</evidence>
<evidence type="ECO:0000313" key="2">
    <source>
        <dbReference type="EMBL" id="CPT04568.1"/>
    </source>
</evidence>
<dbReference type="AlphaFoldDB" id="A0AB33T2W7"/>
<proteinExistence type="predicted"/>
<gene>
    <name evidence="2" type="ORF">ERS075527_00680</name>
</gene>
<evidence type="ECO:0000259" key="1">
    <source>
        <dbReference type="Pfam" id="PF05257"/>
    </source>
</evidence>